<dbReference type="OrthoDB" id="14353at2"/>
<dbReference type="EMBL" id="CP007028">
    <property type="protein sequence ID" value="AHE96307.1"/>
    <property type="molecule type" value="Genomic_DNA"/>
</dbReference>
<dbReference type="HOGENOM" id="CLU_140789_2_1_0"/>
<name>W0DGD2_9AQUI</name>
<dbReference type="PANTHER" id="PTHR39964">
    <property type="entry name" value="UPF0292 PROTEIN TK1411"/>
    <property type="match status" value="1"/>
</dbReference>
<sequence>MSLSELLDRLRELSKTAVVVVEGKRDKEALKKLGIENVITIAGKRLTDLADILEGTPQVIPLFDLDEHGERIHKKVVAILSSQGYILIDEFREKLKEYGVVYVEDLYEKVRGAKKPAGSGQAD</sequence>
<protein>
    <submittedName>
        <fullName evidence="2">Topoisomerase</fullName>
    </submittedName>
</protein>
<dbReference type="RefSeq" id="WP_025306370.1">
    <property type="nucleotide sequence ID" value="NZ_CP007028.1"/>
</dbReference>
<evidence type="ECO:0000313" key="3">
    <source>
        <dbReference type="Proteomes" id="UP000018914"/>
    </source>
</evidence>
<dbReference type="eggNOG" id="COG1658">
    <property type="taxonomic scope" value="Bacteria"/>
</dbReference>
<dbReference type="Gene3D" id="3.40.1360.10">
    <property type="match status" value="1"/>
</dbReference>
<dbReference type="AlphaFoldDB" id="W0DGD2"/>
<dbReference type="STRING" id="75906.THERU_06130"/>
<dbReference type="Proteomes" id="UP000018914">
    <property type="component" value="Chromosome"/>
</dbReference>
<evidence type="ECO:0000313" key="2">
    <source>
        <dbReference type="EMBL" id="AHE96307.1"/>
    </source>
</evidence>
<gene>
    <name evidence="2" type="ORF">THERU_06130</name>
</gene>
<feature type="domain" description="Toprim" evidence="1">
    <location>
        <begin position="18"/>
        <end position="82"/>
    </location>
</feature>
<keyword evidence="3" id="KW-1185">Reference proteome</keyword>
<reference evidence="2 3" key="1">
    <citation type="submission" date="2013-12" db="EMBL/GenBank/DDBJ databases">
        <authorList>
            <consortium name="DOE Joint Genome Institute"/>
            <person name="Eisen J."/>
            <person name="Huntemann M."/>
            <person name="Han J."/>
            <person name="Chen A."/>
            <person name="Kyrpides N."/>
            <person name="Mavromatis K."/>
            <person name="Markowitz V."/>
            <person name="Palaniappan K."/>
            <person name="Ivanova N."/>
            <person name="Schaumberg A."/>
            <person name="Pati A."/>
            <person name="Liolios K."/>
            <person name="Nordberg H.P."/>
            <person name="Cantor M.N."/>
            <person name="Hua S.X."/>
            <person name="Woyke T."/>
        </authorList>
    </citation>
    <scope>NUCLEOTIDE SEQUENCE [LARGE SCALE GENOMIC DNA]</scope>
    <source>
        <strain evidence="2 3">DSM 23557</strain>
    </source>
</reference>
<accession>W0DGD2</accession>
<dbReference type="Pfam" id="PF01751">
    <property type="entry name" value="Toprim"/>
    <property type="match status" value="1"/>
</dbReference>
<dbReference type="KEGG" id="trd:THERU_06130"/>
<keyword evidence="2" id="KW-0413">Isomerase</keyword>
<organism evidence="3">
    <name type="scientific">Thermocrinis ruber</name>
    <dbReference type="NCBI Taxonomy" id="75906"/>
    <lineage>
        <taxon>Bacteria</taxon>
        <taxon>Pseudomonadati</taxon>
        <taxon>Aquificota</taxon>
        <taxon>Aquificia</taxon>
        <taxon>Aquificales</taxon>
        <taxon>Aquificaceae</taxon>
        <taxon>Thermocrinis</taxon>
    </lineage>
</organism>
<evidence type="ECO:0000259" key="1">
    <source>
        <dbReference type="Pfam" id="PF01751"/>
    </source>
</evidence>
<dbReference type="SUPFAM" id="SSF110455">
    <property type="entry name" value="Toprim domain"/>
    <property type="match status" value="1"/>
</dbReference>
<dbReference type="GO" id="GO:0016853">
    <property type="term" value="F:isomerase activity"/>
    <property type="evidence" value="ECO:0007669"/>
    <property type="project" value="UniProtKB-KW"/>
</dbReference>
<proteinExistence type="predicted"/>
<dbReference type="PANTHER" id="PTHR39964:SF2">
    <property type="entry name" value="UPF0292 PROTEIN MJ1624"/>
    <property type="match status" value="1"/>
</dbReference>
<dbReference type="InterPro" id="IPR006171">
    <property type="entry name" value="TOPRIM_dom"/>
</dbReference>